<dbReference type="GO" id="GO:0008495">
    <property type="term" value="F:protoheme IX farnesyltransferase activity"/>
    <property type="evidence" value="ECO:0007669"/>
    <property type="project" value="UniProtKB-UniRule"/>
</dbReference>
<evidence type="ECO:0000256" key="2">
    <source>
        <dbReference type="ARBA" id="ARBA00022475"/>
    </source>
</evidence>
<dbReference type="UniPathway" id="UPA00834">
    <property type="reaction ID" value="UER00712"/>
</dbReference>
<dbReference type="InterPro" id="IPR006369">
    <property type="entry name" value="Protohaem_IX_farnesylTrfase"/>
</dbReference>
<feature type="transmembrane region" description="Helical" evidence="9">
    <location>
        <begin position="278"/>
        <end position="296"/>
    </location>
</feature>
<dbReference type="CDD" id="cd13957">
    <property type="entry name" value="PT_UbiA_Cox10"/>
    <property type="match status" value="1"/>
</dbReference>
<comment type="miscellaneous">
    <text evidence="9">Carbon 2 of the heme B porphyrin ring is defined according to the Fischer nomenclature.</text>
</comment>
<dbReference type="RefSeq" id="WP_183362338.1">
    <property type="nucleotide sequence ID" value="NZ_BLXZ01000007.1"/>
</dbReference>
<dbReference type="GO" id="GO:0048034">
    <property type="term" value="P:heme O biosynthetic process"/>
    <property type="evidence" value="ECO:0007669"/>
    <property type="project" value="UniProtKB-UniRule"/>
</dbReference>
<evidence type="ECO:0000256" key="6">
    <source>
        <dbReference type="ARBA" id="ARBA00023133"/>
    </source>
</evidence>
<gene>
    <name evidence="10" type="primary">ctaB_2</name>
    <name evidence="9" type="synonym">ctaB</name>
    <name evidence="10" type="ORF">GMLC_33310</name>
</gene>
<evidence type="ECO:0000256" key="5">
    <source>
        <dbReference type="ARBA" id="ARBA00022989"/>
    </source>
</evidence>
<feature type="transmembrane region" description="Helical" evidence="9">
    <location>
        <begin position="33"/>
        <end position="52"/>
    </location>
</feature>
<dbReference type="EC" id="2.5.1.141" evidence="9"/>
<keyword evidence="4 9" id="KW-0812">Transmembrane</keyword>
<dbReference type="HAMAP" id="MF_00154">
    <property type="entry name" value="CyoE_CtaB"/>
    <property type="match status" value="1"/>
</dbReference>
<feature type="transmembrane region" description="Helical" evidence="9">
    <location>
        <begin position="227"/>
        <end position="247"/>
    </location>
</feature>
<dbReference type="Gene3D" id="1.10.357.140">
    <property type="entry name" value="UbiA prenyltransferase"/>
    <property type="match status" value="1"/>
</dbReference>
<feature type="transmembrane region" description="Helical" evidence="9">
    <location>
        <begin position="127"/>
        <end position="146"/>
    </location>
</feature>
<keyword evidence="7 9" id="KW-0472">Membrane</keyword>
<dbReference type="EMBL" id="BLXZ01000007">
    <property type="protein sequence ID" value="GFO69752.1"/>
    <property type="molecule type" value="Genomic_DNA"/>
</dbReference>
<dbReference type="Proteomes" id="UP000587586">
    <property type="component" value="Unassembled WGS sequence"/>
</dbReference>
<dbReference type="GO" id="GO:0005886">
    <property type="term" value="C:plasma membrane"/>
    <property type="evidence" value="ECO:0007669"/>
    <property type="project" value="UniProtKB-SubCell"/>
</dbReference>
<evidence type="ECO:0000256" key="9">
    <source>
        <dbReference type="HAMAP-Rule" id="MF_00154"/>
    </source>
</evidence>
<evidence type="ECO:0000313" key="11">
    <source>
        <dbReference type="Proteomes" id="UP000587586"/>
    </source>
</evidence>
<dbReference type="PANTHER" id="PTHR43448:SF2">
    <property type="entry name" value="PROTOHEME IX FARNESYLTRANSFERASE, MITOCHONDRIAL"/>
    <property type="match status" value="1"/>
</dbReference>
<organism evidence="10 11">
    <name type="scientific">Geomonas limicola</name>
    <dbReference type="NCBI Taxonomy" id="2740186"/>
    <lineage>
        <taxon>Bacteria</taxon>
        <taxon>Pseudomonadati</taxon>
        <taxon>Thermodesulfobacteriota</taxon>
        <taxon>Desulfuromonadia</taxon>
        <taxon>Geobacterales</taxon>
        <taxon>Geobacteraceae</taxon>
        <taxon>Geomonas</taxon>
    </lineage>
</organism>
<comment type="pathway">
    <text evidence="9">Porphyrin-containing compound metabolism; heme O biosynthesis; heme O from protoheme: step 1/1.</text>
</comment>
<keyword evidence="6 9" id="KW-0350">Heme biosynthesis</keyword>
<accession>A0A6V8NAV0</accession>
<evidence type="ECO:0000313" key="10">
    <source>
        <dbReference type="EMBL" id="GFO69752.1"/>
    </source>
</evidence>
<feature type="transmembrane region" description="Helical" evidence="9">
    <location>
        <begin position="153"/>
        <end position="174"/>
    </location>
</feature>
<evidence type="ECO:0000256" key="3">
    <source>
        <dbReference type="ARBA" id="ARBA00022679"/>
    </source>
</evidence>
<comment type="similarity">
    <text evidence="9">Belongs to the UbiA prenyltransferase family. Protoheme IX farnesyltransferase subfamily.</text>
</comment>
<feature type="transmembrane region" description="Helical" evidence="9">
    <location>
        <begin position="58"/>
        <end position="78"/>
    </location>
</feature>
<evidence type="ECO:0000256" key="1">
    <source>
        <dbReference type="ARBA" id="ARBA00004141"/>
    </source>
</evidence>
<keyword evidence="11" id="KW-1185">Reference proteome</keyword>
<evidence type="ECO:0000256" key="7">
    <source>
        <dbReference type="ARBA" id="ARBA00023136"/>
    </source>
</evidence>
<comment type="function">
    <text evidence="9">Converts heme B (protoheme IX) to heme O by substitution of the vinyl group on carbon 2 of heme B porphyrin ring with a hydroxyethyl farnesyl side group.</text>
</comment>
<protein>
    <recommendedName>
        <fullName evidence="9">Protoheme IX farnesyltransferase</fullName>
        <ecNumber evidence="9">2.5.1.141</ecNumber>
    </recommendedName>
    <alternativeName>
        <fullName evidence="9">Heme B farnesyltransferase</fullName>
    </alternativeName>
    <alternativeName>
        <fullName evidence="9">Heme O synthase</fullName>
    </alternativeName>
</protein>
<dbReference type="InterPro" id="IPR044878">
    <property type="entry name" value="UbiA_sf"/>
</dbReference>
<keyword evidence="5 9" id="KW-1133">Transmembrane helix</keyword>
<comment type="caution">
    <text evidence="10">The sequence shown here is derived from an EMBL/GenBank/DDBJ whole genome shotgun (WGS) entry which is preliminary data.</text>
</comment>
<feature type="transmembrane region" description="Helical" evidence="9">
    <location>
        <begin position="180"/>
        <end position="200"/>
    </location>
</feature>
<dbReference type="PANTHER" id="PTHR43448">
    <property type="entry name" value="PROTOHEME IX FARNESYLTRANSFERASE, MITOCHONDRIAL"/>
    <property type="match status" value="1"/>
</dbReference>
<dbReference type="AlphaFoldDB" id="A0A6V8NAV0"/>
<keyword evidence="2 9" id="KW-1003">Cell membrane</keyword>
<feature type="transmembrane region" description="Helical" evidence="9">
    <location>
        <begin position="99"/>
        <end position="121"/>
    </location>
</feature>
<name>A0A6V8NAV0_9BACT</name>
<dbReference type="InterPro" id="IPR000537">
    <property type="entry name" value="UbiA_prenyltransferase"/>
</dbReference>
<keyword evidence="3 9" id="KW-0808">Transferase</keyword>
<evidence type="ECO:0000256" key="4">
    <source>
        <dbReference type="ARBA" id="ARBA00022692"/>
    </source>
</evidence>
<sequence length="301" mass="32332">MIRLALTSHAVAKERSHLFQVCRALVHLGKPGIVLAVVLSGYAGMVLAVDHLPDPAPALYGLAALFLTAFGAALFNSLMERHRDRSMQRLAQRNAALQLLGVPTIATVAGGAICAGLATAWQTLDPQVTVLILLALFSYVVIYTRILKPASPWAAVLGGLPGALPVLVGSAAISPDFSSSVYWLFLVLLFWQPPHFWLLALDHLSDYRLAGIPVLPLIANPAVTRRAILIGIGCLIPSSLCLCWFGTCSLYYALGAALLGSWFLIATRASLHGKHPRPAFVLSILYLVCLLTLIIIDRAFP</sequence>
<comment type="subcellular location">
    <subcellularLocation>
        <location evidence="9">Cell membrane</location>
        <topology evidence="9">Multi-pass membrane protein</topology>
    </subcellularLocation>
    <subcellularLocation>
        <location evidence="1">Membrane</location>
        <topology evidence="1">Multi-pass membrane protein</topology>
    </subcellularLocation>
</comment>
<proteinExistence type="inferred from homology"/>
<reference evidence="11" key="1">
    <citation type="submission" date="2020-06" db="EMBL/GenBank/DDBJ databases">
        <title>Draft genomic sequecing of Geomonas sp. Red745.</title>
        <authorList>
            <person name="Itoh H."/>
            <person name="Xu Z.X."/>
            <person name="Ushijima N."/>
            <person name="Masuda Y."/>
            <person name="Shiratori Y."/>
            <person name="Senoo K."/>
        </authorList>
    </citation>
    <scope>NUCLEOTIDE SEQUENCE [LARGE SCALE GENOMIC DNA]</scope>
    <source>
        <strain evidence="11">Red745</strain>
    </source>
</reference>
<dbReference type="Pfam" id="PF01040">
    <property type="entry name" value="UbiA"/>
    <property type="match status" value="1"/>
</dbReference>
<evidence type="ECO:0000256" key="8">
    <source>
        <dbReference type="ARBA" id="ARBA00047690"/>
    </source>
</evidence>
<comment type="catalytic activity">
    <reaction evidence="8 9">
        <text>heme b + (2E,6E)-farnesyl diphosphate + H2O = Fe(II)-heme o + diphosphate</text>
        <dbReference type="Rhea" id="RHEA:28070"/>
        <dbReference type="ChEBI" id="CHEBI:15377"/>
        <dbReference type="ChEBI" id="CHEBI:33019"/>
        <dbReference type="ChEBI" id="CHEBI:60344"/>
        <dbReference type="ChEBI" id="CHEBI:60530"/>
        <dbReference type="ChEBI" id="CHEBI:175763"/>
        <dbReference type="EC" id="2.5.1.141"/>
    </reaction>
</comment>
<feature type="transmembrane region" description="Helical" evidence="9">
    <location>
        <begin position="253"/>
        <end position="271"/>
    </location>
</feature>